<dbReference type="GO" id="GO:0019285">
    <property type="term" value="P:glycine betaine biosynthetic process from choline"/>
    <property type="evidence" value="ECO:0007669"/>
    <property type="project" value="UniProtKB-UniRule"/>
</dbReference>
<dbReference type="SUPFAM" id="SSF54373">
    <property type="entry name" value="FAD-linked reductases, C-terminal domain"/>
    <property type="match status" value="1"/>
</dbReference>
<dbReference type="InterPro" id="IPR011533">
    <property type="entry name" value="BetA"/>
</dbReference>
<gene>
    <name evidence="13" type="ORF">GGD88_002243</name>
</gene>
<dbReference type="Pfam" id="PF05199">
    <property type="entry name" value="GMC_oxred_C"/>
    <property type="match status" value="1"/>
</dbReference>
<dbReference type="SUPFAM" id="SSF51905">
    <property type="entry name" value="FAD/NAD(P)-binding domain"/>
    <property type="match status" value="1"/>
</dbReference>
<evidence type="ECO:0000256" key="2">
    <source>
        <dbReference type="ARBA" id="ARBA00010790"/>
    </source>
</evidence>
<evidence type="ECO:0000256" key="5">
    <source>
        <dbReference type="ARBA" id="ARBA00023002"/>
    </source>
</evidence>
<dbReference type="PANTHER" id="PTHR11552">
    <property type="entry name" value="GLUCOSE-METHANOL-CHOLINE GMC OXIDOREDUCTASE"/>
    <property type="match status" value="1"/>
</dbReference>
<dbReference type="PANTHER" id="PTHR11552:SF147">
    <property type="entry name" value="CHOLINE DEHYDROGENASE, MITOCHONDRIAL"/>
    <property type="match status" value="1"/>
</dbReference>
<proteinExistence type="inferred from homology"/>
<dbReference type="AlphaFoldDB" id="A0A7W6S0L2"/>
<dbReference type="InterPro" id="IPR012132">
    <property type="entry name" value="GMC_OxRdtase"/>
</dbReference>
<comment type="caution">
    <text evidence="13">The sequence shown here is derived from an EMBL/GenBank/DDBJ whole genome shotgun (WGS) entry which is preliminary data.</text>
</comment>
<dbReference type="InterPro" id="IPR036188">
    <property type="entry name" value="FAD/NAD-bd_sf"/>
</dbReference>
<evidence type="ECO:0000313" key="14">
    <source>
        <dbReference type="Proteomes" id="UP000555728"/>
    </source>
</evidence>
<organism evidence="13 14">
    <name type="scientific">Roseospira goensis</name>
    <dbReference type="NCBI Taxonomy" id="391922"/>
    <lineage>
        <taxon>Bacteria</taxon>
        <taxon>Pseudomonadati</taxon>
        <taxon>Pseudomonadota</taxon>
        <taxon>Alphaproteobacteria</taxon>
        <taxon>Rhodospirillales</taxon>
        <taxon>Rhodospirillaceae</taxon>
        <taxon>Roseospira</taxon>
    </lineage>
</organism>
<accession>A0A7W6S0L2</accession>
<keyword evidence="3 8" id="KW-0285">Flavoprotein</keyword>
<name>A0A7W6S0L2_9PROT</name>
<dbReference type="NCBIfam" id="NF002550">
    <property type="entry name" value="PRK02106.1"/>
    <property type="match status" value="1"/>
</dbReference>
<feature type="domain" description="Glucose-methanol-choline oxidoreductase N-terminal" evidence="11">
    <location>
        <begin position="85"/>
        <end position="108"/>
    </location>
</feature>
<evidence type="ECO:0000256" key="4">
    <source>
        <dbReference type="ARBA" id="ARBA00022827"/>
    </source>
</evidence>
<dbReference type="GO" id="GO:0050660">
    <property type="term" value="F:flavin adenine dinucleotide binding"/>
    <property type="evidence" value="ECO:0007669"/>
    <property type="project" value="InterPro"/>
</dbReference>
<dbReference type="UniPathway" id="UPA00529">
    <property type="reaction ID" value="UER00385"/>
</dbReference>
<evidence type="ECO:0000256" key="9">
    <source>
        <dbReference type="RuleBase" id="RU003969"/>
    </source>
</evidence>
<feature type="region of interest" description="Disordered" evidence="10">
    <location>
        <begin position="543"/>
        <end position="568"/>
    </location>
</feature>
<evidence type="ECO:0000313" key="13">
    <source>
        <dbReference type="EMBL" id="MBB4286511.1"/>
    </source>
</evidence>
<evidence type="ECO:0000256" key="7">
    <source>
        <dbReference type="PIRSR" id="PIRSR000137-2"/>
    </source>
</evidence>
<keyword evidence="5 13" id="KW-0560">Oxidoreductase</keyword>
<keyword evidence="4 7" id="KW-0274">FAD</keyword>
<dbReference type="InterPro" id="IPR007867">
    <property type="entry name" value="GMC_OxRtase_C"/>
</dbReference>
<dbReference type="Gene3D" id="3.30.560.10">
    <property type="entry name" value="Glucose Oxidase, domain 3"/>
    <property type="match status" value="1"/>
</dbReference>
<dbReference type="PROSITE" id="PS00623">
    <property type="entry name" value="GMC_OXRED_1"/>
    <property type="match status" value="1"/>
</dbReference>
<evidence type="ECO:0000259" key="12">
    <source>
        <dbReference type="PROSITE" id="PS00624"/>
    </source>
</evidence>
<sequence>MPALKSRYDYIIVGAGSAGCVLANRLTEDPDVSVLLIEAGWRDWSLYIHMPATFAWPLKTKTFNWAYETEPEPHVDGRRMYQPRGKVWGGSSSVNGMCYIRGHALDYDRWAEQTRDPSWDYAHCLPYFKKSEDFPQVGPNPYHGVGGPTKVTRGTRWTPLYDAFIEAGVQAGYRRTDDLNGESQEGFGPMDMSVGKGRRSSTAVGYLRPALKRRNLTLIDRALVGRVLFEGRTAVGVELKAPDGTKRPRATREVILAGGAFNSPHLLMLSGIGDADALREHGIDPLVDLKGVGANLQDHPEVYVQYRCKTAETLYGVLKPQNQLRIGLEWLLRGTGPGATNHFEAGGFIRSEPGVKHPNIQYHFLPVAAAYDGSGMQDMHGYQAHVGPMRPESRGWVRLRSADPRDKVRIQFNYFSTERDRREMRDGIKLTREIMTQPALAPFNDGEVAPGPDVRTDAEIDAWARQLVESAYHPSCTCAMGPDSDPMAVVSPAGRVHGVEGLRVVDAAIMPSIVSGNLNAPTIMLAEKLADVIRGRTPLPPEAAPVSLVEGWETRQRSRSDRPFNATP</sequence>
<dbReference type="NCBIfam" id="TIGR01810">
    <property type="entry name" value="betA"/>
    <property type="match status" value="1"/>
</dbReference>
<dbReference type="PROSITE" id="PS00624">
    <property type="entry name" value="GMC_OXRED_2"/>
    <property type="match status" value="1"/>
</dbReference>
<dbReference type="Pfam" id="PF00732">
    <property type="entry name" value="GMC_oxred_N"/>
    <property type="match status" value="1"/>
</dbReference>
<keyword evidence="14" id="KW-1185">Reference proteome</keyword>
<dbReference type="GO" id="GO:0008812">
    <property type="term" value="F:choline dehydrogenase activity"/>
    <property type="evidence" value="ECO:0007669"/>
    <property type="project" value="UniProtKB-UniRule"/>
</dbReference>
<dbReference type="Proteomes" id="UP000555728">
    <property type="component" value="Unassembled WGS sequence"/>
</dbReference>
<comment type="catalytic activity">
    <reaction evidence="9">
        <text>choline + A = betaine aldehyde + AH2</text>
        <dbReference type="Rhea" id="RHEA:17433"/>
        <dbReference type="ChEBI" id="CHEBI:13193"/>
        <dbReference type="ChEBI" id="CHEBI:15354"/>
        <dbReference type="ChEBI" id="CHEBI:15710"/>
        <dbReference type="ChEBI" id="CHEBI:17499"/>
        <dbReference type="EC" id="1.1.99.1"/>
    </reaction>
</comment>
<dbReference type="PIRSF" id="PIRSF000137">
    <property type="entry name" value="Alcohol_oxidase"/>
    <property type="match status" value="1"/>
</dbReference>
<evidence type="ECO:0000259" key="11">
    <source>
        <dbReference type="PROSITE" id="PS00623"/>
    </source>
</evidence>
<dbReference type="EC" id="1.1.99.1" evidence="6 9"/>
<protein>
    <recommendedName>
        <fullName evidence="6 9">Choline dehydrogenase</fullName>
        <ecNumber evidence="6 9">1.1.99.1</ecNumber>
    </recommendedName>
</protein>
<feature type="binding site" evidence="7">
    <location>
        <position position="224"/>
    </location>
    <ligand>
        <name>FAD</name>
        <dbReference type="ChEBI" id="CHEBI:57692"/>
    </ligand>
</feature>
<comment type="pathway">
    <text evidence="9">Amine and polyamine biosynthesis; betaine biosynthesis via choline pathway; betaine aldehyde from choline (cytochrome c reductase route): step 1/1.</text>
</comment>
<feature type="domain" description="Glucose-methanol-choline oxidoreductase N-terminal" evidence="12">
    <location>
        <begin position="259"/>
        <end position="273"/>
    </location>
</feature>
<evidence type="ECO:0000256" key="6">
    <source>
        <dbReference type="NCBIfam" id="TIGR01810"/>
    </source>
</evidence>
<dbReference type="GO" id="GO:0016020">
    <property type="term" value="C:membrane"/>
    <property type="evidence" value="ECO:0007669"/>
    <property type="project" value="TreeGrafter"/>
</dbReference>
<dbReference type="EMBL" id="JACIGI010000017">
    <property type="protein sequence ID" value="MBB4286511.1"/>
    <property type="molecule type" value="Genomic_DNA"/>
</dbReference>
<dbReference type="Gene3D" id="3.50.50.60">
    <property type="entry name" value="FAD/NAD(P)-binding domain"/>
    <property type="match status" value="1"/>
</dbReference>
<feature type="binding site" evidence="7">
    <location>
        <position position="87"/>
    </location>
    <ligand>
        <name>FAD</name>
        <dbReference type="ChEBI" id="CHEBI:57692"/>
    </ligand>
</feature>
<evidence type="ECO:0000256" key="1">
    <source>
        <dbReference type="ARBA" id="ARBA00001974"/>
    </source>
</evidence>
<evidence type="ECO:0000256" key="3">
    <source>
        <dbReference type="ARBA" id="ARBA00022630"/>
    </source>
</evidence>
<evidence type="ECO:0000256" key="8">
    <source>
        <dbReference type="RuleBase" id="RU003968"/>
    </source>
</evidence>
<dbReference type="InterPro" id="IPR000172">
    <property type="entry name" value="GMC_OxRdtase_N"/>
</dbReference>
<dbReference type="PROSITE" id="PS51257">
    <property type="entry name" value="PROKAR_LIPOPROTEIN"/>
    <property type="match status" value="1"/>
</dbReference>
<feature type="compositionally biased region" description="Basic and acidic residues" evidence="10">
    <location>
        <begin position="552"/>
        <end position="562"/>
    </location>
</feature>
<comment type="similarity">
    <text evidence="2 8">Belongs to the GMC oxidoreductase family.</text>
</comment>
<comment type="cofactor">
    <cofactor evidence="1 7">
        <name>FAD</name>
        <dbReference type="ChEBI" id="CHEBI:57692"/>
    </cofactor>
</comment>
<reference evidence="13 14" key="1">
    <citation type="submission" date="2020-08" db="EMBL/GenBank/DDBJ databases">
        <title>Genome sequencing of Purple Non-Sulfur Bacteria from various extreme environments.</title>
        <authorList>
            <person name="Mayer M."/>
        </authorList>
    </citation>
    <scope>NUCLEOTIDE SEQUENCE [LARGE SCALE GENOMIC DNA]</scope>
    <source>
        <strain evidence="13 14">JA135</strain>
    </source>
</reference>
<dbReference type="RefSeq" id="WP_184435427.1">
    <property type="nucleotide sequence ID" value="NZ_JACIGI010000017.1"/>
</dbReference>
<evidence type="ECO:0000256" key="10">
    <source>
        <dbReference type="SAM" id="MobiDB-lite"/>
    </source>
</evidence>